<evidence type="ECO:0000313" key="6">
    <source>
        <dbReference type="EMBL" id="MEV4285666.1"/>
    </source>
</evidence>
<dbReference type="EMBL" id="JBFARM010000003">
    <property type="protein sequence ID" value="MEV4285666.1"/>
    <property type="molecule type" value="Genomic_DNA"/>
</dbReference>
<dbReference type="InterPro" id="IPR010982">
    <property type="entry name" value="Lambda_DNA-bd_dom_sf"/>
</dbReference>
<dbReference type="InterPro" id="IPR028082">
    <property type="entry name" value="Peripla_BP_I"/>
</dbReference>
<evidence type="ECO:0000313" key="7">
    <source>
        <dbReference type="Proteomes" id="UP001552427"/>
    </source>
</evidence>
<protein>
    <submittedName>
        <fullName evidence="6">LacI family DNA-binding transcriptional regulator</fullName>
    </submittedName>
</protein>
<reference evidence="6 7" key="1">
    <citation type="submission" date="2024-06" db="EMBL/GenBank/DDBJ databases">
        <title>The Natural Products Discovery Center: Release of the First 8490 Sequenced Strains for Exploring Actinobacteria Biosynthetic Diversity.</title>
        <authorList>
            <person name="Kalkreuter E."/>
            <person name="Kautsar S.A."/>
            <person name="Yang D."/>
            <person name="Bader C.D."/>
            <person name="Teijaro C.N."/>
            <person name="Fluegel L."/>
            <person name="Davis C.M."/>
            <person name="Simpson J.R."/>
            <person name="Lauterbach L."/>
            <person name="Steele A.D."/>
            <person name="Gui C."/>
            <person name="Meng S."/>
            <person name="Li G."/>
            <person name="Viehrig K."/>
            <person name="Ye F."/>
            <person name="Su P."/>
            <person name="Kiefer A.F."/>
            <person name="Nichols A."/>
            <person name="Cepeda A.J."/>
            <person name="Yan W."/>
            <person name="Fan B."/>
            <person name="Jiang Y."/>
            <person name="Adhikari A."/>
            <person name="Zheng C.-J."/>
            <person name="Schuster L."/>
            <person name="Cowan T.M."/>
            <person name="Smanski M.J."/>
            <person name="Chevrette M.G."/>
            <person name="De Carvalho L.P.S."/>
            <person name="Shen B."/>
        </authorList>
    </citation>
    <scope>NUCLEOTIDE SEQUENCE [LARGE SCALE GENOMIC DNA]</scope>
    <source>
        <strain evidence="6 7">NPDC049574</strain>
    </source>
</reference>
<dbReference type="CDD" id="cd06267">
    <property type="entry name" value="PBP1_LacI_sugar_binding-like"/>
    <property type="match status" value="1"/>
</dbReference>
<proteinExistence type="predicted"/>
<evidence type="ECO:0000256" key="4">
    <source>
        <dbReference type="ARBA" id="ARBA00023163"/>
    </source>
</evidence>
<keyword evidence="2" id="KW-0805">Transcription regulation</keyword>
<dbReference type="Proteomes" id="UP001552427">
    <property type="component" value="Unassembled WGS sequence"/>
</dbReference>
<sequence length="379" mass="40366">MATEPGPPRPAKGARPNLKDVAARAGVSRATAARALGGYGYSSREVMERVSEAARELGYEVNRIARTMRSGKSDIIGFVCADISDAFFSSAMRGICDVARRQGSKVIVMNTDDQLAQEQEATRVLLSHEVDGIVITPVSVREHAHIDAVTDAGVPVVSLDRHLSDAGIDSVVADNEDGTAHAIGHLIARGHRRIAFLGSVQPEEPPSLRIGKLRSSVAGPSRPSLDRIRGYLRTLAGAGLPADRDLIALVPQGSAPERRLEAVAAVLALDDPPTALFTADSYMTKSAFSLLSELGVRVPEEMSLLGFDDLEWTTLVRPRISVVVQPTYDMGRTAAEQLFTKIAHPAPAGGGRGRRTVVPTRFLDRDSVGGSLLDKGTGP</sequence>
<dbReference type="Pfam" id="PF13377">
    <property type="entry name" value="Peripla_BP_3"/>
    <property type="match status" value="1"/>
</dbReference>
<name>A0ABV3GZE0_9ACTN</name>
<evidence type="ECO:0000259" key="5">
    <source>
        <dbReference type="PROSITE" id="PS50932"/>
    </source>
</evidence>
<evidence type="ECO:0000256" key="2">
    <source>
        <dbReference type="ARBA" id="ARBA00023015"/>
    </source>
</evidence>
<dbReference type="PANTHER" id="PTHR30146">
    <property type="entry name" value="LACI-RELATED TRANSCRIPTIONAL REPRESSOR"/>
    <property type="match status" value="1"/>
</dbReference>
<dbReference type="PANTHER" id="PTHR30146:SF148">
    <property type="entry name" value="HTH-TYPE TRANSCRIPTIONAL REPRESSOR PURR-RELATED"/>
    <property type="match status" value="1"/>
</dbReference>
<keyword evidence="3 6" id="KW-0238">DNA-binding</keyword>
<dbReference type="CDD" id="cd01392">
    <property type="entry name" value="HTH_LacI"/>
    <property type="match status" value="1"/>
</dbReference>
<accession>A0ABV3GZE0</accession>
<comment type="caution">
    <text evidence="6">The sequence shown here is derived from an EMBL/GenBank/DDBJ whole genome shotgun (WGS) entry which is preliminary data.</text>
</comment>
<dbReference type="SUPFAM" id="SSF47413">
    <property type="entry name" value="lambda repressor-like DNA-binding domains"/>
    <property type="match status" value="1"/>
</dbReference>
<dbReference type="GO" id="GO:0003677">
    <property type="term" value="F:DNA binding"/>
    <property type="evidence" value="ECO:0007669"/>
    <property type="project" value="UniProtKB-KW"/>
</dbReference>
<dbReference type="RefSeq" id="WP_364446605.1">
    <property type="nucleotide sequence ID" value="NZ_JBFARM010000003.1"/>
</dbReference>
<evidence type="ECO:0000256" key="1">
    <source>
        <dbReference type="ARBA" id="ARBA00022491"/>
    </source>
</evidence>
<dbReference type="SMART" id="SM00354">
    <property type="entry name" value="HTH_LACI"/>
    <property type="match status" value="1"/>
</dbReference>
<organism evidence="6 7">
    <name type="scientific">Nonomuraea bangladeshensis</name>
    <dbReference type="NCBI Taxonomy" id="404385"/>
    <lineage>
        <taxon>Bacteria</taxon>
        <taxon>Bacillati</taxon>
        <taxon>Actinomycetota</taxon>
        <taxon>Actinomycetes</taxon>
        <taxon>Streptosporangiales</taxon>
        <taxon>Streptosporangiaceae</taxon>
        <taxon>Nonomuraea</taxon>
    </lineage>
</organism>
<dbReference type="PROSITE" id="PS00356">
    <property type="entry name" value="HTH_LACI_1"/>
    <property type="match status" value="1"/>
</dbReference>
<keyword evidence="4" id="KW-0804">Transcription</keyword>
<keyword evidence="7" id="KW-1185">Reference proteome</keyword>
<feature type="domain" description="HTH lacI-type" evidence="5">
    <location>
        <begin position="16"/>
        <end position="70"/>
    </location>
</feature>
<dbReference type="PROSITE" id="PS50932">
    <property type="entry name" value="HTH_LACI_2"/>
    <property type="match status" value="1"/>
</dbReference>
<dbReference type="Gene3D" id="3.40.50.2300">
    <property type="match status" value="2"/>
</dbReference>
<keyword evidence="1" id="KW-0678">Repressor</keyword>
<dbReference type="InterPro" id="IPR000843">
    <property type="entry name" value="HTH_LacI"/>
</dbReference>
<gene>
    <name evidence="6" type="ORF">AB0K40_09180</name>
</gene>
<dbReference type="Gene3D" id="1.10.260.40">
    <property type="entry name" value="lambda repressor-like DNA-binding domains"/>
    <property type="match status" value="1"/>
</dbReference>
<evidence type="ECO:0000256" key="3">
    <source>
        <dbReference type="ARBA" id="ARBA00023125"/>
    </source>
</evidence>
<dbReference type="Pfam" id="PF00356">
    <property type="entry name" value="LacI"/>
    <property type="match status" value="1"/>
</dbReference>
<dbReference type="SUPFAM" id="SSF53822">
    <property type="entry name" value="Periplasmic binding protein-like I"/>
    <property type="match status" value="1"/>
</dbReference>
<dbReference type="InterPro" id="IPR046335">
    <property type="entry name" value="LacI/GalR-like_sensor"/>
</dbReference>